<proteinExistence type="predicted"/>
<name>A0A6J7X1I6_9CAUD</name>
<feature type="compositionally biased region" description="Acidic residues" evidence="1">
    <location>
        <begin position="53"/>
        <end position="72"/>
    </location>
</feature>
<reference evidence="2" key="1">
    <citation type="submission" date="2020-05" db="EMBL/GenBank/DDBJ databases">
        <authorList>
            <person name="Chiriac C."/>
            <person name="Salcher M."/>
            <person name="Ghai R."/>
            <person name="Kavagutti S V."/>
        </authorList>
    </citation>
    <scope>NUCLEOTIDE SEQUENCE</scope>
</reference>
<protein>
    <submittedName>
        <fullName evidence="2">Uncharacterized protein</fullName>
    </submittedName>
</protein>
<sequence>MDNVNNIIMSAWEKDAVNLKGLIDAEMSARAEEQIASMTADVAASMFGATVGDESEEYEDSESTEGQTDDDI</sequence>
<evidence type="ECO:0000313" key="2">
    <source>
        <dbReference type="EMBL" id="CAB5221143.1"/>
    </source>
</evidence>
<gene>
    <name evidence="2" type="ORF">UFOVP245_81</name>
</gene>
<accession>A0A6J7X1I6</accession>
<evidence type="ECO:0000256" key="1">
    <source>
        <dbReference type="SAM" id="MobiDB-lite"/>
    </source>
</evidence>
<organism evidence="2">
    <name type="scientific">uncultured Caudovirales phage</name>
    <dbReference type="NCBI Taxonomy" id="2100421"/>
    <lineage>
        <taxon>Viruses</taxon>
        <taxon>Duplodnaviria</taxon>
        <taxon>Heunggongvirae</taxon>
        <taxon>Uroviricota</taxon>
        <taxon>Caudoviricetes</taxon>
        <taxon>Peduoviridae</taxon>
        <taxon>Maltschvirus</taxon>
        <taxon>Maltschvirus maltsch</taxon>
    </lineage>
</organism>
<feature type="region of interest" description="Disordered" evidence="1">
    <location>
        <begin position="49"/>
        <end position="72"/>
    </location>
</feature>
<dbReference type="EMBL" id="LR798287">
    <property type="protein sequence ID" value="CAB5221143.1"/>
    <property type="molecule type" value="Genomic_DNA"/>
</dbReference>